<protein>
    <submittedName>
        <fullName evidence="1">Transposase</fullName>
    </submittedName>
</protein>
<name>A0ABN0J4G6_9LEPT</name>
<dbReference type="InterPro" id="IPR009057">
    <property type="entry name" value="Homeodomain-like_sf"/>
</dbReference>
<accession>A0ABN0J4G6</accession>
<comment type="caution">
    <text evidence="1">The sequence shown here is derived from an EMBL/GenBank/DDBJ whole genome shotgun (WGS) entry which is preliminary data.</text>
</comment>
<dbReference type="EMBL" id="AHMH02000038">
    <property type="protein sequence ID" value="EMN01806.1"/>
    <property type="molecule type" value="Genomic_DNA"/>
</dbReference>
<dbReference type="Pfam" id="PF01527">
    <property type="entry name" value="HTH_Tnp_1"/>
    <property type="match status" value="1"/>
</dbReference>
<gene>
    <name evidence="1" type="ORF">LEP1GSC035_1710</name>
</gene>
<reference evidence="1 2" key="1">
    <citation type="submission" date="2013-01" db="EMBL/GenBank/DDBJ databases">
        <authorList>
            <person name="Harkins D.M."/>
            <person name="Durkin A.S."/>
            <person name="Brinkac L.M."/>
            <person name="Haft D.H."/>
            <person name="Selengut J.D."/>
            <person name="Sanka R."/>
            <person name="DePew J."/>
            <person name="Purushe J."/>
            <person name="Whelen A.C."/>
            <person name="Vinetz J.M."/>
            <person name="Sutton G.G."/>
            <person name="Nierman W.C."/>
            <person name="Fouts D.E."/>
        </authorList>
    </citation>
    <scope>NUCLEOTIDE SEQUENCE [LARGE SCALE GENOMIC DNA]</scope>
    <source>
        <strain evidence="1 2">2007001578</strain>
    </source>
</reference>
<dbReference type="SUPFAM" id="SSF46689">
    <property type="entry name" value="Homeodomain-like"/>
    <property type="match status" value="1"/>
</dbReference>
<sequence>MVKRNNYSQEYKNKVAAEICGGTSAAVISKREHVSVQTLNNWKAKYLSGEDVDRLSQSAVTDMRKKLSELSVLYAVAMLEIQILKKRKNPKNTQEKREFIRSNLSTDFGIEKSCASMMMPVSTYYYQKKPDKNEDWLVDQMSKVIEDFQAVVIGPST</sequence>
<evidence type="ECO:0000313" key="2">
    <source>
        <dbReference type="Proteomes" id="UP000012099"/>
    </source>
</evidence>
<proteinExistence type="predicted"/>
<organism evidence="1 2">
    <name type="scientific">Leptospira noguchii str. 2007001578</name>
    <dbReference type="NCBI Taxonomy" id="1049974"/>
    <lineage>
        <taxon>Bacteria</taxon>
        <taxon>Pseudomonadati</taxon>
        <taxon>Spirochaetota</taxon>
        <taxon>Spirochaetia</taxon>
        <taxon>Leptospirales</taxon>
        <taxon>Leptospiraceae</taxon>
        <taxon>Leptospira</taxon>
    </lineage>
</organism>
<evidence type="ECO:0000313" key="1">
    <source>
        <dbReference type="EMBL" id="EMN01806.1"/>
    </source>
</evidence>
<dbReference type="InterPro" id="IPR002514">
    <property type="entry name" value="Transposase_8"/>
</dbReference>
<keyword evidence="2" id="KW-1185">Reference proteome</keyword>
<dbReference type="Proteomes" id="UP000012099">
    <property type="component" value="Unassembled WGS sequence"/>
</dbReference>